<protein>
    <submittedName>
        <fullName evidence="2">Amidohydrolase</fullName>
    </submittedName>
</protein>
<reference evidence="2 3" key="1">
    <citation type="submission" date="2020-11" db="EMBL/GenBank/DDBJ databases">
        <title>Fusibacter basophilias sp. nov.</title>
        <authorList>
            <person name="Qiu D."/>
        </authorList>
    </citation>
    <scope>NUCLEOTIDE SEQUENCE [LARGE SCALE GENOMIC DNA]</scope>
    <source>
        <strain evidence="2 3">Q10-2</strain>
    </source>
</reference>
<dbReference type="Gene3D" id="3.30.70.360">
    <property type="match status" value="1"/>
</dbReference>
<feature type="domain" description="Peptidase M20 dimerisation" evidence="1">
    <location>
        <begin position="184"/>
        <end position="278"/>
    </location>
</feature>
<dbReference type="SUPFAM" id="SSF53187">
    <property type="entry name" value="Zn-dependent exopeptidases"/>
    <property type="match status" value="1"/>
</dbReference>
<dbReference type="NCBIfam" id="TIGR01891">
    <property type="entry name" value="amidohydrolases"/>
    <property type="match status" value="1"/>
</dbReference>
<sequence length="387" mass="41932">MTVRERAQGYKDYAIAIRREFHMNPEPSMKEYRTSDRIMEELIAAGIECRKVAGTGVIGIIKGNGEGKTIALRADIDALDLQETNEVAYKSKNAGFMHGCGHDGHAAGLLTAAKILKEMSDTFKGQVKLIFQPGEETAKGAKKLIEEGELKDVDGIFGIHLWNDAPVGKISIEAGPRMASAGIFKIYVTGKGGHGSMPHQGVDAVVVGSAIVTNLQSLVSREISPLDPAVLSIGIFNAGTRFNVLAGEAYLEGTTRCFSMEVNDAFEGMMRRVIDNTAATYRATAVLDYEQLVVPTINTPEMSAIGEKAVEALMGREALVTYEKTTGGEDFSYYLKEVPGAFAFVGTKNADKIPNFPHHHPKFDIDEDALEVAAGLYAQYAITYLNE</sequence>
<gene>
    <name evidence="2" type="ORF">ISU02_13765</name>
</gene>
<dbReference type="PIRSF" id="PIRSF005962">
    <property type="entry name" value="Pept_M20D_amidohydro"/>
    <property type="match status" value="1"/>
</dbReference>
<dbReference type="RefSeq" id="WP_194702425.1">
    <property type="nucleotide sequence ID" value="NZ_JADKNH010000008.1"/>
</dbReference>
<dbReference type="Pfam" id="PF07687">
    <property type="entry name" value="M20_dimer"/>
    <property type="match status" value="1"/>
</dbReference>
<comment type="caution">
    <text evidence="2">The sequence shown here is derived from an EMBL/GenBank/DDBJ whole genome shotgun (WGS) entry which is preliminary data.</text>
</comment>
<dbReference type="InterPro" id="IPR036264">
    <property type="entry name" value="Bact_exopeptidase_dim_dom"/>
</dbReference>
<proteinExistence type="predicted"/>
<dbReference type="Gene3D" id="3.40.630.10">
    <property type="entry name" value="Zn peptidases"/>
    <property type="match status" value="1"/>
</dbReference>
<evidence type="ECO:0000313" key="2">
    <source>
        <dbReference type="EMBL" id="MBF4694184.1"/>
    </source>
</evidence>
<dbReference type="InterPro" id="IPR011650">
    <property type="entry name" value="Peptidase_M20_dimer"/>
</dbReference>
<dbReference type="EMBL" id="JADKNH010000008">
    <property type="protein sequence ID" value="MBF4694184.1"/>
    <property type="molecule type" value="Genomic_DNA"/>
</dbReference>
<dbReference type="InterPro" id="IPR002933">
    <property type="entry name" value="Peptidase_M20"/>
</dbReference>
<accession>A0ABR9ZUN8</accession>
<dbReference type="SUPFAM" id="SSF55031">
    <property type="entry name" value="Bacterial exopeptidase dimerisation domain"/>
    <property type="match status" value="1"/>
</dbReference>
<dbReference type="InterPro" id="IPR017439">
    <property type="entry name" value="Amidohydrolase"/>
</dbReference>
<dbReference type="PANTHER" id="PTHR11014:SF63">
    <property type="entry name" value="METALLOPEPTIDASE, PUTATIVE (AFU_ORTHOLOGUE AFUA_6G09600)-RELATED"/>
    <property type="match status" value="1"/>
</dbReference>
<organism evidence="2 3">
    <name type="scientific">Fusibacter ferrireducens</name>
    <dbReference type="NCBI Taxonomy" id="2785058"/>
    <lineage>
        <taxon>Bacteria</taxon>
        <taxon>Bacillati</taxon>
        <taxon>Bacillota</taxon>
        <taxon>Clostridia</taxon>
        <taxon>Eubacteriales</taxon>
        <taxon>Eubacteriales Family XII. Incertae Sedis</taxon>
        <taxon>Fusibacter</taxon>
    </lineage>
</organism>
<dbReference type="Pfam" id="PF01546">
    <property type="entry name" value="Peptidase_M20"/>
    <property type="match status" value="1"/>
</dbReference>
<evidence type="ECO:0000313" key="3">
    <source>
        <dbReference type="Proteomes" id="UP000614200"/>
    </source>
</evidence>
<dbReference type="PANTHER" id="PTHR11014">
    <property type="entry name" value="PEPTIDASE M20 FAMILY MEMBER"/>
    <property type="match status" value="1"/>
</dbReference>
<evidence type="ECO:0000259" key="1">
    <source>
        <dbReference type="Pfam" id="PF07687"/>
    </source>
</evidence>
<keyword evidence="3" id="KW-1185">Reference proteome</keyword>
<dbReference type="Proteomes" id="UP000614200">
    <property type="component" value="Unassembled WGS sequence"/>
</dbReference>
<name>A0ABR9ZUN8_9FIRM</name>